<proteinExistence type="predicted"/>
<gene>
    <name evidence="1" type="ORF">ENO47_02640</name>
</gene>
<dbReference type="InterPro" id="IPR007405">
    <property type="entry name" value="Phage_KVP40_Orf299"/>
</dbReference>
<organism evidence="1">
    <name type="scientific">Hydrogenobacter sp</name>
    <dbReference type="NCBI Taxonomy" id="2152829"/>
    <lineage>
        <taxon>Bacteria</taxon>
        <taxon>Pseudomonadati</taxon>
        <taxon>Aquificota</taxon>
        <taxon>Aquificia</taxon>
        <taxon>Aquificales</taxon>
        <taxon>Aquificaceae</taxon>
        <taxon>Hydrogenobacter</taxon>
    </lineage>
</organism>
<sequence>MPLIRDIEEVKEFIKNSSPKSAVYVGCDSRQVKNHTVFVSVVVVHIDSCRGAKIFWRVDRVPRIRSLRQRLLEEVSRAVYLALEISEVVGQRPFEVHLDINPNPEHNSSVILKEAIGYVLAQGLKPVVKPYSIAASTVADYITGKY</sequence>
<dbReference type="AlphaFoldDB" id="A0A7C2VGT7"/>
<name>A0A7C2VGT7_9AQUI</name>
<dbReference type="EMBL" id="DSFP01000030">
    <property type="protein sequence ID" value="HEW45556.1"/>
    <property type="molecule type" value="Genomic_DNA"/>
</dbReference>
<dbReference type="Pfam" id="PF04308">
    <property type="entry name" value="RNaseH_like"/>
    <property type="match status" value="1"/>
</dbReference>
<dbReference type="PANTHER" id="PTHR39961:SF1">
    <property type="entry name" value="DUF458 DOMAIN-CONTAINING PROTEIN"/>
    <property type="match status" value="1"/>
</dbReference>
<protein>
    <submittedName>
        <fullName evidence="1">Uncharacterized protein</fullName>
    </submittedName>
</protein>
<dbReference type="PANTHER" id="PTHR39961">
    <property type="entry name" value="HYPOTHETICAL CYTOSOLIC PROTEIN"/>
    <property type="match status" value="1"/>
</dbReference>
<accession>A0A7C2VGT7</accession>
<comment type="caution">
    <text evidence="1">The sequence shown here is derived from an EMBL/GenBank/DDBJ whole genome shotgun (WGS) entry which is preliminary data.</text>
</comment>
<evidence type="ECO:0000313" key="1">
    <source>
        <dbReference type="EMBL" id="HEW45556.1"/>
    </source>
</evidence>
<reference evidence="1" key="1">
    <citation type="journal article" date="2020" name="mSystems">
        <title>Genome- and Community-Level Interaction Insights into Carbon Utilization and Element Cycling Functions of Hydrothermarchaeota in Hydrothermal Sediment.</title>
        <authorList>
            <person name="Zhou Z."/>
            <person name="Liu Y."/>
            <person name="Xu W."/>
            <person name="Pan J."/>
            <person name="Luo Z.H."/>
            <person name="Li M."/>
        </authorList>
    </citation>
    <scope>NUCLEOTIDE SEQUENCE [LARGE SCALE GENOMIC DNA]</scope>
    <source>
        <strain evidence="1">SpSt-132</strain>
    </source>
</reference>